<dbReference type="Proteomes" id="UP000521943">
    <property type="component" value="Unassembled WGS sequence"/>
</dbReference>
<gene>
    <name evidence="2" type="ORF">DFP72DRAFT_1178783</name>
</gene>
<feature type="compositionally biased region" description="Low complexity" evidence="1">
    <location>
        <begin position="7"/>
        <end position="27"/>
    </location>
</feature>
<feature type="compositionally biased region" description="Low complexity" evidence="1">
    <location>
        <begin position="233"/>
        <end position="252"/>
    </location>
</feature>
<feature type="region of interest" description="Disordered" evidence="1">
    <location>
        <begin position="221"/>
        <end position="252"/>
    </location>
</feature>
<evidence type="ECO:0000313" key="2">
    <source>
        <dbReference type="EMBL" id="KAF6742854.1"/>
    </source>
</evidence>
<evidence type="ECO:0000313" key="3">
    <source>
        <dbReference type="Proteomes" id="UP000521943"/>
    </source>
</evidence>
<dbReference type="AlphaFoldDB" id="A0A8H6H9D3"/>
<organism evidence="2 3">
    <name type="scientific">Ephemerocybe angulata</name>
    <dbReference type="NCBI Taxonomy" id="980116"/>
    <lineage>
        <taxon>Eukaryota</taxon>
        <taxon>Fungi</taxon>
        <taxon>Dikarya</taxon>
        <taxon>Basidiomycota</taxon>
        <taxon>Agaricomycotina</taxon>
        <taxon>Agaricomycetes</taxon>
        <taxon>Agaricomycetidae</taxon>
        <taxon>Agaricales</taxon>
        <taxon>Agaricineae</taxon>
        <taxon>Psathyrellaceae</taxon>
        <taxon>Ephemerocybe</taxon>
    </lineage>
</organism>
<dbReference type="EMBL" id="JACGCI010000165">
    <property type="protein sequence ID" value="KAF6742854.1"/>
    <property type="molecule type" value="Genomic_DNA"/>
</dbReference>
<accession>A0A8H6H9D3</accession>
<sequence>MHTLSQHTMIPTTPTIPAACTSSPSTSTSSSSHTRFPSFLHPHFLFSARRFPPFVFVVVVVDDVERCRARCLLVVAFDGRARRLEFSSTSLAMVELTVKSISAPRKCKIPDDGDSQCWTGGNVSDQTTTRSDRLMAYGGLGGGIRAPGNQTRPRRCPHRFREPSSQIRETADTTRRDVSERSWGKVLAAALLRQDMVDVGAVTGVRCEAGGRRLRYHWAEQSSARRQRGSYPRHQTSAAAAVAHQASVHRVA</sequence>
<evidence type="ECO:0000256" key="1">
    <source>
        <dbReference type="SAM" id="MobiDB-lite"/>
    </source>
</evidence>
<comment type="caution">
    <text evidence="2">The sequence shown here is derived from an EMBL/GenBank/DDBJ whole genome shotgun (WGS) entry which is preliminary data.</text>
</comment>
<protein>
    <submittedName>
        <fullName evidence="2">Uncharacterized protein</fullName>
    </submittedName>
</protein>
<feature type="region of interest" description="Disordered" evidence="1">
    <location>
        <begin position="1"/>
        <end position="27"/>
    </location>
</feature>
<name>A0A8H6H9D3_9AGAR</name>
<proteinExistence type="predicted"/>
<reference evidence="2 3" key="1">
    <citation type="submission" date="2020-07" db="EMBL/GenBank/DDBJ databases">
        <title>Comparative genomics of pyrophilous fungi reveals a link between fire events and developmental genes.</title>
        <authorList>
            <consortium name="DOE Joint Genome Institute"/>
            <person name="Steindorff A.S."/>
            <person name="Carver A."/>
            <person name="Calhoun S."/>
            <person name="Stillman K."/>
            <person name="Liu H."/>
            <person name="Lipzen A."/>
            <person name="Pangilinan J."/>
            <person name="Labutti K."/>
            <person name="Bruns T.D."/>
            <person name="Grigoriev I.V."/>
        </authorList>
    </citation>
    <scope>NUCLEOTIDE SEQUENCE [LARGE SCALE GENOMIC DNA]</scope>
    <source>
        <strain evidence="2 3">CBS 144469</strain>
    </source>
</reference>
<keyword evidence="3" id="KW-1185">Reference proteome</keyword>